<keyword evidence="3" id="KW-1185">Reference proteome</keyword>
<accession>A0A7V7TX45</accession>
<organism evidence="2 3">
    <name type="scientific">Plantimonas leprariae</name>
    <dbReference type="NCBI Taxonomy" id="2615207"/>
    <lineage>
        <taxon>Bacteria</taxon>
        <taxon>Pseudomonadati</taxon>
        <taxon>Pseudomonadota</taxon>
        <taxon>Alphaproteobacteria</taxon>
        <taxon>Hyphomicrobiales</taxon>
        <taxon>Aurantimonadaceae</taxon>
        <taxon>Plantimonas</taxon>
    </lineage>
</organism>
<dbReference type="GO" id="GO:0016853">
    <property type="term" value="F:isomerase activity"/>
    <property type="evidence" value="ECO:0007669"/>
    <property type="project" value="UniProtKB-KW"/>
</dbReference>
<dbReference type="Pfam" id="PF01261">
    <property type="entry name" value="AP_endonuc_2"/>
    <property type="match status" value="1"/>
</dbReference>
<sequence>MKLGIFAKTFEGETPDAVLGAARAAGYEAVQYNMACSGLGPLPTHVPDDAAEAIARAADAAGIEIAAVSATYNITHPDEAKRAEGRQAFEAIAAAAPRMGTRLVTVCSGSRDPDDQWRFHPDNDTPAAWDEMVAEFRRIVPVAERHGVRIGVEPELANVVNGAARARALLDLFPGGPIRIVLDPANLFEHGQTEDVRVAITEAIRLLGPDIALAHAKDRRTDGSFATAGQGAVDWPHYVGALRDAGFDGALVTHGLAAGEAEGVARFLRGIVGDRTSAAN</sequence>
<keyword evidence="2" id="KW-0413">Isomerase</keyword>
<dbReference type="InterPro" id="IPR050312">
    <property type="entry name" value="IolE/XylAMocC-like"/>
</dbReference>
<dbReference type="Gene3D" id="3.20.20.150">
    <property type="entry name" value="Divalent-metal-dependent TIM barrel enzymes"/>
    <property type="match status" value="1"/>
</dbReference>
<feature type="domain" description="Xylose isomerase-like TIM barrel" evidence="1">
    <location>
        <begin position="21"/>
        <end position="253"/>
    </location>
</feature>
<evidence type="ECO:0000259" key="1">
    <source>
        <dbReference type="Pfam" id="PF01261"/>
    </source>
</evidence>
<dbReference type="EMBL" id="VZDO01000005">
    <property type="protein sequence ID" value="KAB0680290.1"/>
    <property type="molecule type" value="Genomic_DNA"/>
</dbReference>
<gene>
    <name evidence="2" type="ORF">F6X38_08920</name>
</gene>
<dbReference type="RefSeq" id="WP_150969363.1">
    <property type="nucleotide sequence ID" value="NZ_VZDO01000005.1"/>
</dbReference>
<evidence type="ECO:0000313" key="3">
    <source>
        <dbReference type="Proteomes" id="UP000432089"/>
    </source>
</evidence>
<evidence type="ECO:0000313" key="2">
    <source>
        <dbReference type="EMBL" id="KAB0680290.1"/>
    </source>
</evidence>
<proteinExistence type="predicted"/>
<dbReference type="InterPro" id="IPR013022">
    <property type="entry name" value="Xyl_isomerase-like_TIM-brl"/>
</dbReference>
<dbReference type="SUPFAM" id="SSF51658">
    <property type="entry name" value="Xylose isomerase-like"/>
    <property type="match status" value="1"/>
</dbReference>
<dbReference type="InterPro" id="IPR036237">
    <property type="entry name" value="Xyl_isomerase-like_sf"/>
</dbReference>
<protein>
    <submittedName>
        <fullName evidence="2">Sugar phosphate isomerase/epimerase</fullName>
    </submittedName>
</protein>
<dbReference type="PANTHER" id="PTHR12110:SF21">
    <property type="entry name" value="XYLOSE ISOMERASE-LIKE TIM BARREL DOMAIN-CONTAINING PROTEIN"/>
    <property type="match status" value="1"/>
</dbReference>
<dbReference type="Proteomes" id="UP000432089">
    <property type="component" value="Unassembled WGS sequence"/>
</dbReference>
<dbReference type="AlphaFoldDB" id="A0A7V7TX45"/>
<dbReference type="PANTHER" id="PTHR12110">
    <property type="entry name" value="HYDROXYPYRUVATE ISOMERASE"/>
    <property type="match status" value="1"/>
</dbReference>
<comment type="caution">
    <text evidence="2">The sequence shown here is derived from an EMBL/GenBank/DDBJ whole genome shotgun (WGS) entry which is preliminary data.</text>
</comment>
<name>A0A7V7TX45_9HYPH</name>
<reference evidence="2 3" key="1">
    <citation type="submission" date="2019-09" db="EMBL/GenBank/DDBJ databases">
        <title>YIM 132180 draft genome.</title>
        <authorList>
            <person name="Zhang K."/>
        </authorList>
    </citation>
    <scope>NUCLEOTIDE SEQUENCE [LARGE SCALE GENOMIC DNA]</scope>
    <source>
        <strain evidence="2 3">YIM 132180</strain>
    </source>
</reference>